<dbReference type="Proteomes" id="UP000281261">
    <property type="component" value="Unassembled WGS sequence"/>
</dbReference>
<proteinExistence type="predicted"/>
<comment type="caution">
    <text evidence="1">The sequence shown here is derived from an EMBL/GenBank/DDBJ whole genome shotgun (WGS) entry which is preliminary data.</text>
</comment>
<evidence type="ECO:0000313" key="1">
    <source>
        <dbReference type="EMBL" id="RLC35789.1"/>
    </source>
</evidence>
<accession>A0A420ZAZ5</accession>
<gene>
    <name evidence="1" type="ORF">DRH29_05770</name>
</gene>
<name>A0A420ZAZ5_UNCK3</name>
<organism evidence="1 2">
    <name type="scientific">candidate division Kazan bacterium</name>
    <dbReference type="NCBI Taxonomy" id="2202143"/>
    <lineage>
        <taxon>Bacteria</taxon>
        <taxon>Bacteria division Kazan-3B-28</taxon>
    </lineage>
</organism>
<evidence type="ECO:0000313" key="2">
    <source>
        <dbReference type="Proteomes" id="UP000281261"/>
    </source>
</evidence>
<sequence length="99" mass="11768">MLYWINMPLWTWLMRELAGLLIALSTSIAYRKFADYLISKSYPSRILTLLRRAWLWPLYLAATLRCLPAIHNILLILFNVETPLAEFIFKILNPKFLKR</sequence>
<protein>
    <submittedName>
        <fullName evidence="1">Uncharacterized protein</fullName>
    </submittedName>
</protein>
<reference evidence="1 2" key="1">
    <citation type="submission" date="2018-06" db="EMBL/GenBank/DDBJ databases">
        <title>Extensive metabolic versatility and redundancy in microbially diverse, dynamic hydrothermal sediments.</title>
        <authorList>
            <person name="Dombrowski N."/>
            <person name="Teske A."/>
            <person name="Baker B.J."/>
        </authorList>
    </citation>
    <scope>NUCLEOTIDE SEQUENCE [LARGE SCALE GENOMIC DNA]</scope>
    <source>
        <strain evidence="1">B79_G16</strain>
    </source>
</reference>
<dbReference type="EMBL" id="QMNG01000120">
    <property type="protein sequence ID" value="RLC35789.1"/>
    <property type="molecule type" value="Genomic_DNA"/>
</dbReference>
<dbReference type="AlphaFoldDB" id="A0A420ZAZ5"/>